<feature type="coiled-coil region" evidence="1">
    <location>
        <begin position="126"/>
        <end position="194"/>
    </location>
</feature>
<feature type="region of interest" description="Disordered" evidence="2">
    <location>
        <begin position="1"/>
        <end position="24"/>
    </location>
</feature>
<accession>A0AAV1V0G8</accession>
<dbReference type="Proteomes" id="UP001162060">
    <property type="component" value="Unassembled WGS sequence"/>
</dbReference>
<feature type="coiled-coil region" evidence="1">
    <location>
        <begin position="29"/>
        <end position="63"/>
    </location>
</feature>
<gene>
    <name evidence="3" type="ORF">PM001_LOCUS25594</name>
</gene>
<organism evidence="3 4">
    <name type="scientific">Peronospora matthiolae</name>
    <dbReference type="NCBI Taxonomy" id="2874970"/>
    <lineage>
        <taxon>Eukaryota</taxon>
        <taxon>Sar</taxon>
        <taxon>Stramenopiles</taxon>
        <taxon>Oomycota</taxon>
        <taxon>Peronosporomycetes</taxon>
        <taxon>Peronosporales</taxon>
        <taxon>Peronosporaceae</taxon>
        <taxon>Peronospora</taxon>
    </lineage>
</organism>
<sequence length="384" mass="44087">MTGLTPPSSPPPPSDSSLEHMPPPLQQECNALSAQVEELTRLLAKERAAKAILESEMQLRERELRHMQQHSALATRQALDRQGEAENELANEVAMYEMAVVDRNAATRKSATLAAELEAVETKWKEEQGKNEVARAEAALASAELQRLKEDRRRLVRRVKSDAKRVRELWQQLAREHEVKVAALHLELEKAQQLSSGVEQTGSELQLKMDESKEAEQTSWEEVDRSLETKQHRAALELQRVRDACKLHVKREEAAVKERDAAVLVARKAQEDLDERNEELWMVRTKFADLVQKHEAMDAQYKRSAREREAQFLVRTQHLRKGKHYAEEVSRLWKERMAGYEQVIYALDTRLTEVQELSEDVRNSAWSIPREASTSKASSCSHRH</sequence>
<keyword evidence="1" id="KW-0175">Coiled coil</keyword>
<protein>
    <submittedName>
        <fullName evidence="3">Uncharacterized protein</fullName>
    </submittedName>
</protein>
<dbReference type="AlphaFoldDB" id="A0AAV1V0G8"/>
<evidence type="ECO:0000313" key="3">
    <source>
        <dbReference type="EMBL" id="CAK7940444.1"/>
    </source>
</evidence>
<evidence type="ECO:0000256" key="2">
    <source>
        <dbReference type="SAM" id="MobiDB-lite"/>
    </source>
</evidence>
<name>A0AAV1V0G8_9STRA</name>
<reference evidence="3" key="1">
    <citation type="submission" date="2024-01" db="EMBL/GenBank/DDBJ databases">
        <authorList>
            <person name="Webb A."/>
        </authorList>
    </citation>
    <scope>NUCLEOTIDE SEQUENCE</scope>
    <source>
        <strain evidence="3">Pm1</strain>
    </source>
</reference>
<evidence type="ECO:0000256" key="1">
    <source>
        <dbReference type="SAM" id="Coils"/>
    </source>
</evidence>
<comment type="caution">
    <text evidence="3">The sequence shown here is derived from an EMBL/GenBank/DDBJ whole genome shotgun (WGS) entry which is preliminary data.</text>
</comment>
<evidence type="ECO:0000313" key="4">
    <source>
        <dbReference type="Proteomes" id="UP001162060"/>
    </source>
</evidence>
<proteinExistence type="predicted"/>
<dbReference type="EMBL" id="CAKLBY020000258">
    <property type="protein sequence ID" value="CAK7940444.1"/>
    <property type="molecule type" value="Genomic_DNA"/>
</dbReference>